<reference evidence="1" key="3">
    <citation type="submission" date="2025-09" db="UniProtKB">
        <authorList>
            <consortium name="Ensembl"/>
        </authorList>
    </citation>
    <scope>IDENTIFICATION</scope>
</reference>
<dbReference type="Proteomes" id="UP001501920">
    <property type="component" value="Chromosome 8"/>
</dbReference>
<reference evidence="1" key="2">
    <citation type="submission" date="2025-08" db="UniProtKB">
        <authorList>
            <consortium name="Ensembl"/>
        </authorList>
    </citation>
    <scope>IDENTIFICATION</scope>
</reference>
<dbReference type="Ensembl" id="ENSPNAT00000065500.1">
    <property type="protein sequence ID" value="ENSPNAP00000069797.1"/>
    <property type="gene ID" value="ENSPNAG00000034152.1"/>
</dbReference>
<proteinExistence type="predicted"/>
<dbReference type="AlphaFoldDB" id="A0AAR2L569"/>
<protein>
    <recommendedName>
        <fullName evidence="3">Sushi domain-containing protein</fullName>
    </recommendedName>
</protein>
<accession>A0AAR2L569</accession>
<evidence type="ECO:0008006" key="3">
    <source>
        <dbReference type="Google" id="ProtNLM"/>
    </source>
</evidence>
<sequence length="49" mass="5357">MGKCFLNVSHGCIPAYTPGTQNPSLVTLDNLWLITCPPQRTCVYHGDHG</sequence>
<evidence type="ECO:0000313" key="1">
    <source>
        <dbReference type="Ensembl" id="ENSPNAP00000069797.1"/>
    </source>
</evidence>
<evidence type="ECO:0000313" key="2">
    <source>
        <dbReference type="Proteomes" id="UP001501920"/>
    </source>
</evidence>
<keyword evidence="2" id="KW-1185">Reference proteome</keyword>
<name>A0AAR2L569_PYGNA</name>
<organism evidence="1 2">
    <name type="scientific">Pygocentrus nattereri</name>
    <name type="common">Red-bellied piranha</name>
    <dbReference type="NCBI Taxonomy" id="42514"/>
    <lineage>
        <taxon>Eukaryota</taxon>
        <taxon>Metazoa</taxon>
        <taxon>Chordata</taxon>
        <taxon>Craniata</taxon>
        <taxon>Vertebrata</taxon>
        <taxon>Euteleostomi</taxon>
        <taxon>Actinopterygii</taxon>
        <taxon>Neopterygii</taxon>
        <taxon>Teleostei</taxon>
        <taxon>Ostariophysi</taxon>
        <taxon>Characiformes</taxon>
        <taxon>Characoidei</taxon>
        <taxon>Pygocentrus</taxon>
    </lineage>
</organism>
<reference evidence="1 2" key="1">
    <citation type="submission" date="2020-10" db="EMBL/GenBank/DDBJ databases">
        <title>Pygocentrus nattereri (red-bellied piranha) genome, fPygNat1, primary haplotype.</title>
        <authorList>
            <person name="Myers G."/>
            <person name="Meyer A."/>
            <person name="Karagic N."/>
            <person name="Pippel M."/>
            <person name="Winkler S."/>
            <person name="Tracey A."/>
            <person name="Wood J."/>
            <person name="Formenti G."/>
            <person name="Howe K."/>
            <person name="Fedrigo O."/>
            <person name="Jarvis E.D."/>
        </authorList>
    </citation>
    <scope>NUCLEOTIDE SEQUENCE [LARGE SCALE GENOMIC DNA]</scope>
</reference>